<gene>
    <name evidence="2" type="ORF">TCEL_00737</name>
</gene>
<proteinExistence type="predicted"/>
<dbReference type="AlphaFoldDB" id="R7RTF6"/>
<keyword evidence="2" id="KW-0489">Methyltransferase</keyword>
<dbReference type="SUPFAM" id="SSF53335">
    <property type="entry name" value="S-adenosyl-L-methionine-dependent methyltransferases"/>
    <property type="match status" value="1"/>
</dbReference>
<sequence length="308" mass="35589">MYLYFINYRPDETELCRLEMRVIFDVNPDKKYFFSDKNFDINRSVFIKYKIDILAQSKEFEDLVTKVRELNLATQGYKVKYYDVDDDVKVEFNEKHRLEGIIGEQIEGDVDVYKPSTIYALTYVEGSWIFGKYIKNSGEWHKHEHKPVYYCNALPVRIARTMLNIGLGDDLNKKVVDPCCGVGTVLLEAAVLGVDIEGYDLNDKVVENAIKNIEFFGYDIKVQNKDISQIEKKFDLAIIDLPYGILSVTSHEEIMHILKSATNITKEAVIAAVSDIREDLAEVGFKTVDYAVVPKKHFKRYIFKCVLK</sequence>
<dbReference type="RefSeq" id="WP_018663030.1">
    <property type="nucleotide sequence ID" value="NZ_HF952018.1"/>
</dbReference>
<accession>R7RTF6</accession>
<dbReference type="HOGENOM" id="CLU_085279_0_0_9"/>
<dbReference type="InterPro" id="IPR029063">
    <property type="entry name" value="SAM-dependent_MTases_sf"/>
</dbReference>
<dbReference type="Pfam" id="PF01170">
    <property type="entry name" value="UPF0020"/>
    <property type="match status" value="1"/>
</dbReference>
<dbReference type="PANTHER" id="PTHR14911:SF13">
    <property type="entry name" value="TRNA (GUANINE(6)-N2)-METHYLTRANSFERASE THUMP3"/>
    <property type="match status" value="1"/>
</dbReference>
<dbReference type="eggNOG" id="COG1041">
    <property type="taxonomic scope" value="Bacteria"/>
</dbReference>
<dbReference type="CDD" id="cd02440">
    <property type="entry name" value="AdoMet_MTases"/>
    <property type="match status" value="1"/>
</dbReference>
<dbReference type="PANTHER" id="PTHR14911">
    <property type="entry name" value="THUMP DOMAIN-CONTAINING"/>
    <property type="match status" value="1"/>
</dbReference>
<dbReference type="EMBL" id="CAVN010000098">
    <property type="protein sequence ID" value="CDF58691.1"/>
    <property type="molecule type" value="Genomic_DNA"/>
</dbReference>
<dbReference type="InterPro" id="IPR000241">
    <property type="entry name" value="RlmKL-like_Mtase"/>
</dbReference>
<dbReference type="GO" id="GO:0016423">
    <property type="term" value="F:tRNA (guanine) methyltransferase activity"/>
    <property type="evidence" value="ECO:0007669"/>
    <property type="project" value="TreeGrafter"/>
</dbReference>
<comment type="caution">
    <text evidence="2">The sequence shown here is derived from an EMBL/GenBank/DDBJ whole genome shotgun (WGS) entry which is preliminary data.</text>
</comment>
<keyword evidence="2" id="KW-0808">Transferase</keyword>
<reference evidence="2" key="1">
    <citation type="submission" date="2013-03" db="EMBL/GenBank/DDBJ databases">
        <title>Draft genome sequence of the hydrogen-ethanol-producing anaerobic alkalithermophilic Caloramator celere.</title>
        <authorList>
            <person name="Ciranna A."/>
            <person name="Larjo A."/>
            <person name="Kivisto A."/>
            <person name="Santala V."/>
            <person name="Roos C."/>
            <person name="Karp M."/>
        </authorList>
    </citation>
    <scope>NUCLEOTIDE SEQUENCE [LARGE SCALE GENOMIC DNA]</scope>
    <source>
        <strain evidence="2">DSM 8682</strain>
    </source>
</reference>
<feature type="domain" description="Ribosomal RNA large subunit methyltransferase K/L-like methyltransferase" evidence="1">
    <location>
        <begin position="154"/>
        <end position="259"/>
    </location>
</feature>
<dbReference type="Gene3D" id="3.40.50.150">
    <property type="entry name" value="Vaccinia Virus protein VP39"/>
    <property type="match status" value="1"/>
</dbReference>
<evidence type="ECO:0000313" key="3">
    <source>
        <dbReference type="Proteomes" id="UP000014923"/>
    </source>
</evidence>
<evidence type="ECO:0000259" key="1">
    <source>
        <dbReference type="Pfam" id="PF01170"/>
    </source>
</evidence>
<organism evidence="2 3">
    <name type="scientific">Thermobrachium celere DSM 8682</name>
    <dbReference type="NCBI Taxonomy" id="941824"/>
    <lineage>
        <taxon>Bacteria</taxon>
        <taxon>Bacillati</taxon>
        <taxon>Bacillota</taxon>
        <taxon>Clostridia</taxon>
        <taxon>Eubacteriales</taxon>
        <taxon>Clostridiaceae</taxon>
        <taxon>Thermobrachium</taxon>
    </lineage>
</organism>
<dbReference type="GO" id="GO:0030488">
    <property type="term" value="P:tRNA methylation"/>
    <property type="evidence" value="ECO:0007669"/>
    <property type="project" value="TreeGrafter"/>
</dbReference>
<dbReference type="OrthoDB" id="9791556at2"/>
<dbReference type="Proteomes" id="UP000014923">
    <property type="component" value="Unassembled WGS sequence"/>
</dbReference>
<keyword evidence="3" id="KW-1185">Reference proteome</keyword>
<name>R7RTF6_9CLOT</name>
<protein>
    <submittedName>
        <fullName evidence="2">UPF0020, Putative RNA methylase family UPF0020</fullName>
    </submittedName>
</protein>
<evidence type="ECO:0000313" key="2">
    <source>
        <dbReference type="EMBL" id="CDF58691.1"/>
    </source>
</evidence>